<name>A0ABS7G529_9ACTN</name>
<keyword evidence="1" id="KW-0732">Signal</keyword>
<organism evidence="2 3">
    <name type="scientific">Actinomadura parmotrematis</name>
    <dbReference type="NCBI Taxonomy" id="2864039"/>
    <lineage>
        <taxon>Bacteria</taxon>
        <taxon>Bacillati</taxon>
        <taxon>Actinomycetota</taxon>
        <taxon>Actinomycetes</taxon>
        <taxon>Streptosporangiales</taxon>
        <taxon>Thermomonosporaceae</taxon>
        <taxon>Actinomadura</taxon>
    </lineage>
</organism>
<feature type="signal peptide" evidence="1">
    <location>
        <begin position="1"/>
        <end position="21"/>
    </location>
</feature>
<proteinExistence type="predicted"/>
<evidence type="ECO:0000256" key="1">
    <source>
        <dbReference type="SAM" id="SignalP"/>
    </source>
</evidence>
<protein>
    <recommendedName>
        <fullName evidence="4">DUF4333 domain-containing protein</fullName>
    </recommendedName>
</protein>
<dbReference type="Proteomes" id="UP000774570">
    <property type="component" value="Unassembled WGS sequence"/>
</dbReference>
<sequence>MKSKPLLALAGAVGGTILATAGVAAFLAANGDDGATPVASARSQQDTKQIAAALRAAGADSCDADATRVECRYEGRYVAATVVTADMGLTMETAVQSWRTGVGQSALGDDAAFALLQGPNWLVTGPDGLVDGVRPKLGGSLLHCDRPYGTCK</sequence>
<accession>A0ABS7G529</accession>
<evidence type="ECO:0008006" key="4">
    <source>
        <dbReference type="Google" id="ProtNLM"/>
    </source>
</evidence>
<evidence type="ECO:0000313" key="2">
    <source>
        <dbReference type="EMBL" id="MBW8487335.1"/>
    </source>
</evidence>
<keyword evidence="3" id="KW-1185">Reference proteome</keyword>
<evidence type="ECO:0000313" key="3">
    <source>
        <dbReference type="Proteomes" id="UP000774570"/>
    </source>
</evidence>
<reference evidence="2 3" key="1">
    <citation type="submission" date="2021-07" db="EMBL/GenBank/DDBJ databases">
        <title>Actinomadura sp. PM05-2 isolated from lichen.</title>
        <authorList>
            <person name="Somphong A."/>
            <person name="Phongsopitanun W."/>
            <person name="Tanasupawat S."/>
            <person name="Peongsungnone V."/>
        </authorList>
    </citation>
    <scope>NUCLEOTIDE SEQUENCE [LARGE SCALE GENOMIC DNA]</scope>
    <source>
        <strain evidence="2 3">PM05-2</strain>
    </source>
</reference>
<comment type="caution">
    <text evidence="2">The sequence shown here is derived from an EMBL/GenBank/DDBJ whole genome shotgun (WGS) entry which is preliminary data.</text>
</comment>
<gene>
    <name evidence="2" type="ORF">K1Y72_33625</name>
</gene>
<dbReference type="RefSeq" id="WP_220170574.1">
    <property type="nucleotide sequence ID" value="NZ_JAIBOA010000033.1"/>
</dbReference>
<dbReference type="EMBL" id="JAIBOA010000033">
    <property type="protein sequence ID" value="MBW8487335.1"/>
    <property type="molecule type" value="Genomic_DNA"/>
</dbReference>
<feature type="chain" id="PRO_5045248768" description="DUF4333 domain-containing protein" evidence="1">
    <location>
        <begin position="22"/>
        <end position="152"/>
    </location>
</feature>